<reference evidence="1 2" key="1">
    <citation type="submission" date="2018-05" db="EMBL/GenBank/DDBJ databases">
        <title>The draft genome of strain NS-104.</title>
        <authorList>
            <person name="Hang P."/>
            <person name="Jiang J."/>
        </authorList>
    </citation>
    <scope>NUCLEOTIDE SEQUENCE [LARGE SCALE GENOMIC DNA]</scope>
    <source>
        <strain evidence="1 2">NS-104</strain>
    </source>
</reference>
<keyword evidence="2" id="KW-1185">Reference proteome</keyword>
<sequence length="135" mass="14190">MGRNVKAKTAQLRRALISPAPLAPSFLVFLFAIFSFTLGNAQVIHSAARAGATGTERTTQGSHIATRDVGRLVLVAERKDLPQTGWNGDEPALPPGQILLYILPGKAAEGIVAASPARLHADPHGFLPRGPPTIA</sequence>
<evidence type="ECO:0000313" key="2">
    <source>
        <dbReference type="Proteomes" id="UP000245252"/>
    </source>
</evidence>
<name>A0A2U2DR12_9HYPH</name>
<dbReference type="Proteomes" id="UP000245252">
    <property type="component" value="Unassembled WGS sequence"/>
</dbReference>
<dbReference type="AlphaFoldDB" id="A0A2U2DR12"/>
<protein>
    <submittedName>
        <fullName evidence="1">Uncharacterized protein</fullName>
    </submittedName>
</protein>
<comment type="caution">
    <text evidence="1">The sequence shown here is derived from an EMBL/GenBank/DDBJ whole genome shotgun (WGS) entry which is preliminary data.</text>
</comment>
<gene>
    <name evidence="1" type="ORF">DEM27_13790</name>
</gene>
<organism evidence="1 2">
    <name type="scientific">Metarhizobium album</name>
    <dbReference type="NCBI Taxonomy" id="2182425"/>
    <lineage>
        <taxon>Bacteria</taxon>
        <taxon>Pseudomonadati</taxon>
        <taxon>Pseudomonadota</taxon>
        <taxon>Alphaproteobacteria</taxon>
        <taxon>Hyphomicrobiales</taxon>
        <taxon>Rhizobiaceae</taxon>
        <taxon>Metarhizobium</taxon>
    </lineage>
</organism>
<accession>A0A2U2DR12</accession>
<evidence type="ECO:0000313" key="1">
    <source>
        <dbReference type="EMBL" id="PWE55744.1"/>
    </source>
</evidence>
<proteinExistence type="predicted"/>
<dbReference type="EMBL" id="QFBC01000005">
    <property type="protein sequence ID" value="PWE55744.1"/>
    <property type="molecule type" value="Genomic_DNA"/>
</dbReference>